<gene>
    <name evidence="3" type="ORF">PHYBLDRAFT_111333</name>
</gene>
<dbReference type="EMBL" id="KV440978">
    <property type="protein sequence ID" value="OAD75056.1"/>
    <property type="molecule type" value="Genomic_DNA"/>
</dbReference>
<dbReference type="PANTHER" id="PTHR46093">
    <property type="entry name" value="ACYL-COA-BINDING DOMAIN-CONTAINING PROTEIN 5"/>
    <property type="match status" value="1"/>
</dbReference>
<dbReference type="Proteomes" id="UP000077315">
    <property type="component" value="Unassembled WGS sequence"/>
</dbReference>
<dbReference type="STRING" id="763407.A0A162PXA9"/>
<name>A0A162PXA9_PHYB8</name>
<accession>A0A162PXA9</accession>
<sequence>MSTISSKQSSNIASENSVDSLWSYPDTQGDTPSHPYRAHTSTLVGNLLYVFGGGNIPSNSNELHILNMDTMIWSNPPTSGHIPPPMRAHTSTLVEHSIGPPSIYIFGGGYNDTYYNDVYILNTETLCWLKPAMEGTIPSGRRSHSAVLWRNSIVIVGGGNGVSALGDVYMLDLSRPILRWSQLEIGGSHPSPRGYAASILVKNKILFYGGTNGHKCLSDLPLLDLETKEWSSLGLVTSDAPPRMAHTATRVGPYVLFFGGYDGHAYSNMVQVMNLATATEGPPFACPGGPSARAYHTTVFYNKKLYILGGFDGQQAFDDIYCLDLSESPYLACPAQAAGKKSFVHKLWARISHPHH</sequence>
<dbReference type="Pfam" id="PF01344">
    <property type="entry name" value="Kelch_1"/>
    <property type="match status" value="1"/>
</dbReference>
<dbReference type="SUPFAM" id="SSF117281">
    <property type="entry name" value="Kelch motif"/>
    <property type="match status" value="1"/>
</dbReference>
<keyword evidence="1" id="KW-0880">Kelch repeat</keyword>
<dbReference type="AlphaFoldDB" id="A0A162PXA9"/>
<evidence type="ECO:0000256" key="2">
    <source>
        <dbReference type="ARBA" id="ARBA00022737"/>
    </source>
</evidence>
<dbReference type="PANTHER" id="PTHR46093:SF18">
    <property type="entry name" value="FIBRONECTIN TYPE-III DOMAIN-CONTAINING PROTEIN"/>
    <property type="match status" value="1"/>
</dbReference>
<organism evidence="3 4">
    <name type="scientific">Phycomyces blakesleeanus (strain ATCC 8743b / DSM 1359 / FGSC 10004 / NBRC 33097 / NRRL 1555)</name>
    <dbReference type="NCBI Taxonomy" id="763407"/>
    <lineage>
        <taxon>Eukaryota</taxon>
        <taxon>Fungi</taxon>
        <taxon>Fungi incertae sedis</taxon>
        <taxon>Mucoromycota</taxon>
        <taxon>Mucoromycotina</taxon>
        <taxon>Mucoromycetes</taxon>
        <taxon>Mucorales</taxon>
        <taxon>Phycomycetaceae</taxon>
        <taxon>Phycomyces</taxon>
    </lineage>
</organism>
<evidence type="ECO:0000256" key="1">
    <source>
        <dbReference type="ARBA" id="ARBA00022441"/>
    </source>
</evidence>
<evidence type="ECO:0000313" key="4">
    <source>
        <dbReference type="Proteomes" id="UP000077315"/>
    </source>
</evidence>
<dbReference type="GeneID" id="28989115"/>
<dbReference type="Pfam" id="PF24681">
    <property type="entry name" value="Kelch_KLHDC2_KLHL20_DRC7"/>
    <property type="match status" value="1"/>
</dbReference>
<dbReference type="RefSeq" id="XP_018293096.1">
    <property type="nucleotide sequence ID" value="XM_018428209.1"/>
</dbReference>
<proteinExistence type="predicted"/>
<dbReference type="InterPro" id="IPR015915">
    <property type="entry name" value="Kelch-typ_b-propeller"/>
</dbReference>
<reference evidence="4" key="1">
    <citation type="submission" date="2015-06" db="EMBL/GenBank/DDBJ databases">
        <title>Expansion of signal transduction pathways in fungi by whole-genome duplication.</title>
        <authorList>
            <consortium name="DOE Joint Genome Institute"/>
            <person name="Corrochano L.M."/>
            <person name="Kuo A."/>
            <person name="Marcet-Houben M."/>
            <person name="Polaino S."/>
            <person name="Salamov A."/>
            <person name="Villalobos J.M."/>
            <person name="Alvarez M.I."/>
            <person name="Avalos J."/>
            <person name="Benito E.P."/>
            <person name="Benoit I."/>
            <person name="Burger G."/>
            <person name="Camino L.P."/>
            <person name="Canovas D."/>
            <person name="Cerda-Olmedo E."/>
            <person name="Cheng J.-F."/>
            <person name="Dominguez A."/>
            <person name="Elias M."/>
            <person name="Eslava A.P."/>
            <person name="Glaser F."/>
            <person name="Grimwood J."/>
            <person name="Gutierrez G."/>
            <person name="Heitman J."/>
            <person name="Henrissat B."/>
            <person name="Iturriaga E.A."/>
            <person name="Lang B.F."/>
            <person name="Lavin J.L."/>
            <person name="Lee S."/>
            <person name="Li W."/>
            <person name="Lindquist E."/>
            <person name="Lopez-Garcia S."/>
            <person name="Luque E.M."/>
            <person name="Marcos A.T."/>
            <person name="Martin J."/>
            <person name="McCluskey K."/>
            <person name="Medina H.R."/>
            <person name="Miralles-Duran A."/>
            <person name="Miyazaki A."/>
            <person name="Munoz-Torres E."/>
            <person name="Oguiza J.A."/>
            <person name="Ohm R."/>
            <person name="Olmedo M."/>
            <person name="Orejas M."/>
            <person name="Ortiz-Castellanos L."/>
            <person name="Pisabarro A.G."/>
            <person name="Rodriguez-Romero J."/>
            <person name="Ruiz-Herrera J."/>
            <person name="Ruiz-Vazquez R."/>
            <person name="Sanz C."/>
            <person name="Schackwitz W."/>
            <person name="Schmutz J."/>
            <person name="Shahriari M."/>
            <person name="Shelest E."/>
            <person name="Silva-Franco F."/>
            <person name="Soanes D."/>
            <person name="Syed K."/>
            <person name="Tagua V.G."/>
            <person name="Talbot N.J."/>
            <person name="Thon M."/>
            <person name="De vries R.P."/>
            <person name="Wiebenga A."/>
            <person name="Yadav J.S."/>
            <person name="Braun E.L."/>
            <person name="Baker S."/>
            <person name="Garre V."/>
            <person name="Horwitz B."/>
            <person name="Torres-Martinez S."/>
            <person name="Idnurm A."/>
            <person name="Herrera-Estrella A."/>
            <person name="Gabaldon T."/>
            <person name="Grigoriev I.V."/>
        </authorList>
    </citation>
    <scope>NUCLEOTIDE SEQUENCE [LARGE SCALE GENOMIC DNA]</scope>
    <source>
        <strain evidence="4">NRRL 1555(-)</strain>
    </source>
</reference>
<dbReference type="InParanoid" id="A0A162PXA9"/>
<dbReference type="Gene3D" id="2.120.10.80">
    <property type="entry name" value="Kelch-type beta propeller"/>
    <property type="match status" value="2"/>
</dbReference>
<evidence type="ECO:0000313" key="3">
    <source>
        <dbReference type="EMBL" id="OAD75056.1"/>
    </source>
</evidence>
<dbReference type="OrthoDB" id="432528at2759"/>
<keyword evidence="4" id="KW-1185">Reference proteome</keyword>
<keyword evidence="2" id="KW-0677">Repeat</keyword>
<dbReference type="VEuPathDB" id="FungiDB:PHYBLDRAFT_111333"/>
<dbReference type="InterPro" id="IPR006652">
    <property type="entry name" value="Kelch_1"/>
</dbReference>
<protein>
    <submittedName>
        <fullName evidence="3">Uncharacterized protein</fullName>
    </submittedName>
</protein>